<dbReference type="RefSeq" id="WP_348027142.1">
    <property type="nucleotide sequence ID" value="NZ_CP129113.1"/>
</dbReference>
<dbReference type="EMBL" id="CP129113">
    <property type="protein sequence ID" value="WLV24280.1"/>
    <property type="molecule type" value="Genomic_DNA"/>
</dbReference>
<sequence>MSKIKVVMAKAHEGQREDPDIQREIQDVQKFFDQNDFAFEKETLYFVILRGLNLQIERKLRLAGAFVNKTGLPIEGFRADMKLNVKSDVQAQFAEVHLEIDDNFLGRLEPDEAIVLHIDIPAEGLDPAKQIYGATELAGALENLELLVKN</sequence>
<reference evidence="1" key="1">
    <citation type="submission" date="2023-06" db="EMBL/GenBank/DDBJ databases">
        <title>A Treasure from Seagulls: Isolation and Description of Aciduricobacillus qingdaonensis gen. nov., sp. nov., a Rare Obligately Uric Acid-utilizing Member in the Family Bacillaceae.</title>
        <authorList>
            <person name="Liu W."/>
            <person name="Wang B."/>
        </authorList>
    </citation>
    <scope>NUCLEOTIDE SEQUENCE</scope>
    <source>
        <strain evidence="1">44XB</strain>
    </source>
</reference>
<dbReference type="Proteomes" id="UP001180087">
    <property type="component" value="Chromosome"/>
</dbReference>
<name>A0ABY9KUA8_9BACI</name>
<keyword evidence="2" id="KW-1185">Reference proteome</keyword>
<evidence type="ECO:0000313" key="1">
    <source>
        <dbReference type="EMBL" id="WLV24280.1"/>
    </source>
</evidence>
<proteinExistence type="predicted"/>
<organism evidence="1 2">
    <name type="scientific">Aciduricibacillus chroicocephali</name>
    <dbReference type="NCBI Taxonomy" id="3054939"/>
    <lineage>
        <taxon>Bacteria</taxon>
        <taxon>Bacillati</taxon>
        <taxon>Bacillota</taxon>
        <taxon>Bacilli</taxon>
        <taxon>Bacillales</taxon>
        <taxon>Bacillaceae</taxon>
        <taxon>Aciduricibacillus</taxon>
    </lineage>
</organism>
<accession>A0ABY9KUA8</accession>
<gene>
    <name evidence="1" type="ORF">QR721_11630</name>
</gene>
<protein>
    <submittedName>
        <fullName evidence="1">Uncharacterized protein</fullName>
    </submittedName>
</protein>
<evidence type="ECO:0000313" key="2">
    <source>
        <dbReference type="Proteomes" id="UP001180087"/>
    </source>
</evidence>